<feature type="region of interest" description="Disordered" evidence="1">
    <location>
        <begin position="833"/>
        <end position="859"/>
    </location>
</feature>
<evidence type="ECO:0000313" key="2">
    <source>
        <dbReference type="EMBL" id="PIW15718.1"/>
    </source>
</evidence>
<dbReference type="Proteomes" id="UP000231019">
    <property type="component" value="Unassembled WGS sequence"/>
</dbReference>
<comment type="caution">
    <text evidence="2">The sequence shown here is derived from an EMBL/GenBank/DDBJ whole genome shotgun (WGS) entry which is preliminary data.</text>
</comment>
<accession>A0A2M7G1U6</accession>
<sequence length="1955" mass="210749">MGVQFNRENVQGLWERKAGRSGAGTGPLPGLDKALSDNKLTREEYQSLKQEYLKENPKGDFDSFLADALDGKLDQKTSENLKQAVQRLGANQDSSVSIAFNLNAAQDGYSNVAAMTFEKPAAEIFSFVEQADGDKNGRIDLNERAGLAQALSKSQSDPTTRTLLEAQLKDSMNTLSYDSESKSITVWLGGDAPRLNTRYKDVRLDLDLSLKDINGITDDAQGDLSGTAGGKLDFDWNGPLVDSLKRGLVESSSGWAQANARYVPAGDKEGYGPGYVIQVETPKADLPLLGEVGLATRPIVLRADNQGRLYVASPGFGEGTRLWAAEKALNKYALPELEKMGIHMSVSREKGKLYLTPGQIQLSNLPLSTQGGAQGALNLGLNGQNTRFNVSPEGLQARFSQIPVQGSTHAQGPQASADAQADTLQGKFQMGLNTDIAGHLDTQVVIQDATAQVHLDKDEIAAIPALPGQARSLLGDSAEGTLQLRGDYRTHTQDHSGSISGKIDLRSRNSANGDQTAVFTHFQTQGDTRQQNKASLSVAGTDLSYTHLGNTARMQAETGAVRYEEGKPLRVQLFNAEGQAQVTQDTLKYFQKVLNQGGDRAQQLESAMKAAGISTALLDRLSKGDSAQLREMLKMDDFVEQLKSVSMRLKAQNWSLDLNGQGYRAEGQNIRLKTQSAGLEKGKTGSELKLESSAQSMQVDSSNWRDLSVQAQNLELNASARQNSAAGSLSTDLKAQAQDLNLAAAYTEITPESLAALQNRLKAGSPLLEEALSEVGGLSPEQLESLRNADPATLTTLATDPEIQGAIEQVGLNRLFSAEFVQTHASLSASAQTASQSSLRVEASTHGLSAETSSDHPTHLEAAQSQLSADYQDQRGNSAQMQAQLNQTQLRILPDGKFQAQSADAQIQSQIQTQVDELRRVMGVVGGEKLQALLQTGDRPQTQAVLEQAGLSKAQASSANELLWHPKFQELLKTSEFMQGLNQAETLALNLSGQGKLEANQDSAHLNQAELHAQGQVKSSKGQTLLKGQVDIQAGSVEQSAGQTTIQTQTATGQLQAYRNDGSEFADLSARAENLKATLDDQGQRLETGKLEAQGQAHTHLDAAKVAEVRKILGDFKNNLQERLQALGINRDQFEQFVQAFGQKQLSQMFSSANPEQLASLSRDLGVSADQVERMVGLLNDQTFSKLVENIYQFTQVLENGEATLSVQASSTGSQWERNDQSLLMNLHGISTTAQVEIQGEKGRATAQLTASQDNLKLNQNAQGMGAEWERYSADLQGQANQAGTQLNLHGTAQGGAGFLTQTDSEVRSHFGKADGSLEATIQEADGSNSSLQTQGGFAEISSRRNLQNAKDSELRIQGLHQQGHARLEDKASGQRTEVDAEAEIVSIASTPQEVTFQETRIQGQVSTERDGKDAQGKATQASAKGQAQVEINALTSGGGKVQLDQARLAGSARTTLKREGQQESEMGVTLENGLLSNLKAQKGQVSAAQVSADLSADASTPMQTGKISGQLNLSQIAARDGELSAQGFSLDKITGSLQIKSEKLGQVLTNSPDARRILTTISERWGKEGAPGLFSNDTVTIQLSEGSVRAKAGAANALSSDQELQGHFRLPDLETQLGDAKVDLNLNRLSLSSAEGKTPEVEVTGHASFQPKQPAFNQALQAVVANQLKQLGVGAKVEVELKDGKIQTKIDHFLADGLVNIDLQGENVRLSVDKAKLLGFISAKGLATRIAESQLNNYLLDINREGNSLNLSLNELTDQALHQDNLQIQSLHISPKGSLELDFAYTDTPQYNAQAQARAQEKIEQRLFHDPRTGQARKEGQIEDMVEDLSAPALQKIFSEASAAQLRKILASTGKDADTVIKKGLAGMKDFKTLPIGNRAVMSAYLSRRNGFFDSVDTEERNLMRGLYNGLTPAQRNEFNATLSAEERAQIQKYIADRNQEIRQARANKTSGRH</sequence>
<protein>
    <submittedName>
        <fullName evidence="2">Uncharacterized protein</fullName>
    </submittedName>
</protein>
<gene>
    <name evidence="2" type="ORF">COW36_16065</name>
</gene>
<name>A0A2M7G1U6_9BACT</name>
<dbReference type="EMBL" id="PFFQ01000046">
    <property type="protein sequence ID" value="PIW15718.1"/>
    <property type="molecule type" value="Genomic_DNA"/>
</dbReference>
<feature type="region of interest" description="Disordered" evidence="1">
    <location>
        <begin position="1399"/>
        <end position="1427"/>
    </location>
</feature>
<organism evidence="2 3">
    <name type="scientific">bacterium (Candidatus Blackallbacteria) CG17_big_fil_post_rev_8_21_14_2_50_48_46</name>
    <dbReference type="NCBI Taxonomy" id="2014261"/>
    <lineage>
        <taxon>Bacteria</taxon>
        <taxon>Candidatus Blackallbacteria</taxon>
    </lineage>
</organism>
<proteinExistence type="predicted"/>
<evidence type="ECO:0000256" key="1">
    <source>
        <dbReference type="SAM" id="MobiDB-lite"/>
    </source>
</evidence>
<evidence type="ECO:0000313" key="3">
    <source>
        <dbReference type="Proteomes" id="UP000231019"/>
    </source>
</evidence>
<reference evidence="2 3" key="1">
    <citation type="submission" date="2017-09" db="EMBL/GenBank/DDBJ databases">
        <title>Depth-based differentiation of microbial function through sediment-hosted aquifers and enrichment of novel symbionts in the deep terrestrial subsurface.</title>
        <authorList>
            <person name="Probst A.J."/>
            <person name="Ladd B."/>
            <person name="Jarett J.K."/>
            <person name="Geller-Mcgrath D.E."/>
            <person name="Sieber C.M."/>
            <person name="Emerson J.B."/>
            <person name="Anantharaman K."/>
            <person name="Thomas B.C."/>
            <person name="Malmstrom R."/>
            <person name="Stieglmeier M."/>
            <person name="Klingl A."/>
            <person name="Woyke T."/>
            <person name="Ryan C.M."/>
            <person name="Banfield J.F."/>
        </authorList>
    </citation>
    <scope>NUCLEOTIDE SEQUENCE [LARGE SCALE GENOMIC DNA]</scope>
    <source>
        <strain evidence="2">CG17_big_fil_post_rev_8_21_14_2_50_48_46</strain>
    </source>
</reference>
<feature type="region of interest" description="Disordered" evidence="1">
    <location>
        <begin position="14"/>
        <end position="37"/>
    </location>
</feature>